<dbReference type="Proteomes" id="UP000217289">
    <property type="component" value="Chromosome"/>
</dbReference>
<evidence type="ECO:0000313" key="2">
    <source>
        <dbReference type="Proteomes" id="UP000217289"/>
    </source>
</evidence>
<dbReference type="InterPro" id="IPR007715">
    <property type="entry name" value="Coq4"/>
</dbReference>
<proteinExistence type="predicted"/>
<reference evidence="1 2" key="1">
    <citation type="submission" date="2017-06" db="EMBL/GenBank/DDBJ databases">
        <authorList>
            <person name="Kim H.J."/>
            <person name="Triplett B.A."/>
        </authorList>
    </citation>
    <scope>NUCLEOTIDE SEQUENCE [LARGE SCALE GENOMIC DNA]</scope>
    <source>
        <strain evidence="1 2">DSM 14713</strain>
    </source>
</reference>
<dbReference type="Pfam" id="PF05019">
    <property type="entry name" value="Coq4"/>
    <property type="match status" value="1"/>
</dbReference>
<sequence length="240" mass="26967">MNASHASQPPGVDAEPLFLPDNASLFTRLRVALQALKRVRGDEGNPTYGQLINACLDGNVYASLAQQLQGGEAGRRMLSERPSLQGKELDLDALERLPEGTLGHEFARYFRDNKISPFETTLELKNDIDYIGKRYRETHDLLHVLTGYATDVMGEMELQAYALGNLGIRTAVLILLVGTLGHLKAPQPGIGRSEYLRRVRAAYHRGRASPLFLDFWFEHHWETPVATLRERLCVPSERMN</sequence>
<name>A0A250IB83_9BACT</name>
<protein>
    <recommendedName>
        <fullName evidence="3">Ubiquinone biosynthesis protein</fullName>
    </recommendedName>
</protein>
<dbReference type="RefSeq" id="WP_095977147.1">
    <property type="nucleotide sequence ID" value="NZ_CP022163.1"/>
</dbReference>
<accession>A0A250IB83</accession>
<evidence type="ECO:0008006" key="3">
    <source>
        <dbReference type="Google" id="ProtNLM"/>
    </source>
</evidence>
<dbReference type="PANTHER" id="PTHR12922">
    <property type="entry name" value="UBIQUINONE BIOSYNTHESIS PROTEIN"/>
    <property type="match status" value="1"/>
</dbReference>
<keyword evidence="2" id="KW-1185">Reference proteome</keyword>
<dbReference type="GO" id="GO:0006744">
    <property type="term" value="P:ubiquinone biosynthetic process"/>
    <property type="evidence" value="ECO:0007669"/>
    <property type="project" value="InterPro"/>
</dbReference>
<dbReference type="AlphaFoldDB" id="A0A250IB83"/>
<dbReference type="OrthoDB" id="9775927at2"/>
<evidence type="ECO:0000313" key="1">
    <source>
        <dbReference type="EMBL" id="ATB28470.1"/>
    </source>
</evidence>
<gene>
    <name evidence="1" type="ORF">MEBOL_001917</name>
</gene>
<dbReference type="EMBL" id="CP022163">
    <property type="protein sequence ID" value="ATB28470.1"/>
    <property type="molecule type" value="Genomic_DNA"/>
</dbReference>
<dbReference type="KEGG" id="mbd:MEBOL_001917"/>
<organism evidence="1 2">
    <name type="scientific">Melittangium boletus DSM 14713</name>
    <dbReference type="NCBI Taxonomy" id="1294270"/>
    <lineage>
        <taxon>Bacteria</taxon>
        <taxon>Pseudomonadati</taxon>
        <taxon>Myxococcota</taxon>
        <taxon>Myxococcia</taxon>
        <taxon>Myxococcales</taxon>
        <taxon>Cystobacterineae</taxon>
        <taxon>Archangiaceae</taxon>
        <taxon>Melittangium</taxon>
    </lineage>
</organism>
<dbReference type="PANTHER" id="PTHR12922:SF7">
    <property type="entry name" value="UBIQUINONE BIOSYNTHESIS PROTEIN COQ4 HOMOLOG, MITOCHONDRIAL"/>
    <property type="match status" value="1"/>
</dbReference>